<dbReference type="Proteomes" id="UP000183263">
    <property type="component" value="Unassembled WGS sequence"/>
</dbReference>
<feature type="region of interest" description="Disordered" evidence="1">
    <location>
        <begin position="1"/>
        <end position="40"/>
    </location>
</feature>
<accession>A0A1G8HNY6</accession>
<dbReference type="RefSeq" id="WP_139183227.1">
    <property type="nucleotide sequence ID" value="NZ_CP048813.1"/>
</dbReference>
<feature type="compositionally biased region" description="Basic residues" evidence="1">
    <location>
        <begin position="1"/>
        <end position="21"/>
    </location>
</feature>
<gene>
    <name evidence="2" type="ORF">SAMN05444695_10520</name>
</gene>
<dbReference type="Gene3D" id="3.30.200.20">
    <property type="entry name" value="Phosphorylase Kinase, domain 1"/>
    <property type="match status" value="1"/>
</dbReference>
<dbReference type="AlphaFoldDB" id="A0A1G8HNY6"/>
<name>A0A1G8HNY6_9NOCA</name>
<keyword evidence="3" id="KW-1185">Reference proteome</keyword>
<protein>
    <submittedName>
        <fullName evidence="2">Putative peptidoglycan lipid II flippase</fullName>
    </submittedName>
</protein>
<dbReference type="InterPro" id="IPR011009">
    <property type="entry name" value="Kinase-like_dom_sf"/>
</dbReference>
<evidence type="ECO:0000256" key="1">
    <source>
        <dbReference type="SAM" id="MobiDB-lite"/>
    </source>
</evidence>
<dbReference type="SUPFAM" id="SSF56112">
    <property type="entry name" value="Protein kinase-like (PK-like)"/>
    <property type="match status" value="1"/>
</dbReference>
<sequence>MTRASRQKKLRRAARRAKSKIVVRSPRPPTAPARPTPVPGAMLGSRYRLIRRLPPHEDLSGSPGSSLWHAYDISLCREVALGLVTPERFRADEGFRADEKGPDPLRSYARRTSGTAFAAEPHVSRVYDVTETDGWVVTVAEWIPGWTFRDVVRTSPEIVDTVRTVRRLAAAVARAHHRSAFVPLTDPARLRVSREHLLVLAFPSTPASAEKSDDVAGLGALLYALLVGTWPLSAAEGSVSRSRTIAGLPAAARDSHGRTLAPVRLRPELPRELSDITMSALRAGADGCTARDVVTTLDRVLAALVPPEPGPAATPAAPTTPTTTAVPAAPGHLERFASRPARALTAAVALVVGLGALGWVVGARLTSPGAPVASADAAPVLAPPPPPSEVAVLPSGAVVYSPVQFPDNAHDAFLAVDADPATSWSSDRYFQQFPAFKPGVGLVVEFADPADVRNVWIDSPTPGTSVEIRTAPRDGGALDTTQVLGAAVTQPGITHVPLDGGDSAIHSRLLVWVTALAPTEGGFRSGFSEIGLSGRP</sequence>
<dbReference type="EMBL" id="FNDN01000005">
    <property type="protein sequence ID" value="SDI08292.1"/>
    <property type="molecule type" value="Genomic_DNA"/>
</dbReference>
<evidence type="ECO:0000313" key="3">
    <source>
        <dbReference type="Proteomes" id="UP000183263"/>
    </source>
</evidence>
<proteinExistence type="predicted"/>
<evidence type="ECO:0000313" key="2">
    <source>
        <dbReference type="EMBL" id="SDI08292.1"/>
    </source>
</evidence>
<feature type="compositionally biased region" description="Pro residues" evidence="1">
    <location>
        <begin position="26"/>
        <end position="38"/>
    </location>
</feature>
<dbReference type="OrthoDB" id="9786339at2"/>
<reference evidence="2 3" key="1">
    <citation type="submission" date="2016-10" db="EMBL/GenBank/DDBJ databases">
        <authorList>
            <person name="de Groot N.N."/>
        </authorList>
    </citation>
    <scope>NUCLEOTIDE SEQUENCE [LARGE SCALE GENOMIC DNA]</scope>
    <source>
        <strain evidence="2 3">DSM 44892</strain>
    </source>
</reference>
<dbReference type="Gene3D" id="1.10.510.10">
    <property type="entry name" value="Transferase(Phosphotransferase) domain 1"/>
    <property type="match status" value="1"/>
</dbReference>
<organism evidence="2 3">
    <name type="scientific">Rhodococcus triatomae</name>
    <dbReference type="NCBI Taxonomy" id="300028"/>
    <lineage>
        <taxon>Bacteria</taxon>
        <taxon>Bacillati</taxon>
        <taxon>Actinomycetota</taxon>
        <taxon>Actinomycetes</taxon>
        <taxon>Mycobacteriales</taxon>
        <taxon>Nocardiaceae</taxon>
        <taxon>Rhodococcus</taxon>
    </lineage>
</organism>